<dbReference type="SUPFAM" id="SSF52172">
    <property type="entry name" value="CheY-like"/>
    <property type="match status" value="1"/>
</dbReference>
<protein>
    <submittedName>
        <fullName evidence="11">Two-component system, response regulator YesN</fullName>
    </submittedName>
</protein>
<evidence type="ECO:0000256" key="6">
    <source>
        <dbReference type="ARBA" id="ARBA00023125"/>
    </source>
</evidence>
<dbReference type="PROSITE" id="PS00041">
    <property type="entry name" value="HTH_ARAC_FAMILY_1"/>
    <property type="match status" value="1"/>
</dbReference>
<dbReference type="SUPFAM" id="SSF46689">
    <property type="entry name" value="Homeodomain-like"/>
    <property type="match status" value="1"/>
</dbReference>
<dbReference type="Pfam" id="PF00072">
    <property type="entry name" value="Response_reg"/>
    <property type="match status" value="1"/>
</dbReference>
<evidence type="ECO:0000256" key="7">
    <source>
        <dbReference type="ARBA" id="ARBA00023163"/>
    </source>
</evidence>
<proteinExistence type="predicted"/>
<evidence type="ECO:0000256" key="1">
    <source>
        <dbReference type="ARBA" id="ARBA00004496"/>
    </source>
</evidence>
<evidence type="ECO:0000256" key="3">
    <source>
        <dbReference type="ARBA" id="ARBA00022553"/>
    </source>
</evidence>
<feature type="modified residue" description="4-aspartylphosphate" evidence="8">
    <location>
        <position position="55"/>
    </location>
</feature>
<evidence type="ECO:0000256" key="5">
    <source>
        <dbReference type="ARBA" id="ARBA00023015"/>
    </source>
</evidence>
<dbReference type="InterPro" id="IPR011006">
    <property type="entry name" value="CheY-like_superfamily"/>
</dbReference>
<dbReference type="InterPro" id="IPR018062">
    <property type="entry name" value="HTH_AraC-typ_CS"/>
</dbReference>
<dbReference type="RefSeq" id="WP_090713709.1">
    <property type="nucleotide sequence ID" value="NZ_CBCSKY010000012.1"/>
</dbReference>
<evidence type="ECO:0000256" key="4">
    <source>
        <dbReference type="ARBA" id="ARBA00023012"/>
    </source>
</evidence>
<dbReference type="InterPro" id="IPR018060">
    <property type="entry name" value="HTH_AraC"/>
</dbReference>
<dbReference type="AlphaFoldDB" id="A0A1G8MAQ0"/>
<gene>
    <name evidence="11" type="ORF">SAMN05216192_10749</name>
</gene>
<keyword evidence="12" id="KW-1185">Reference proteome</keyword>
<dbReference type="Pfam" id="PF12833">
    <property type="entry name" value="HTH_18"/>
    <property type="match status" value="1"/>
</dbReference>
<dbReference type="STRING" id="1174501.SAMN05216192_10749"/>
<dbReference type="Proteomes" id="UP000199050">
    <property type="component" value="Unassembled WGS sequence"/>
</dbReference>
<evidence type="ECO:0000313" key="11">
    <source>
        <dbReference type="EMBL" id="SDI64927.1"/>
    </source>
</evidence>
<feature type="domain" description="HTH araC/xylS-type" evidence="9">
    <location>
        <begin position="444"/>
        <end position="542"/>
    </location>
</feature>
<name>A0A1G8MAQ0_9BACL</name>
<organism evidence="11 12">
    <name type="scientific">Paenibacillus typhae</name>
    <dbReference type="NCBI Taxonomy" id="1174501"/>
    <lineage>
        <taxon>Bacteria</taxon>
        <taxon>Bacillati</taxon>
        <taxon>Bacillota</taxon>
        <taxon>Bacilli</taxon>
        <taxon>Bacillales</taxon>
        <taxon>Paenibacillaceae</taxon>
        <taxon>Paenibacillus</taxon>
    </lineage>
</organism>
<accession>A0A1G8MAQ0</accession>
<keyword evidence="3 8" id="KW-0597">Phosphoprotein</keyword>
<dbReference type="OrthoDB" id="159632at2"/>
<evidence type="ECO:0000256" key="8">
    <source>
        <dbReference type="PROSITE-ProRule" id="PRU00169"/>
    </source>
</evidence>
<keyword evidence="6" id="KW-0238">DNA-binding</keyword>
<dbReference type="GO" id="GO:0003700">
    <property type="term" value="F:DNA-binding transcription factor activity"/>
    <property type="evidence" value="ECO:0007669"/>
    <property type="project" value="InterPro"/>
</dbReference>
<dbReference type="GO" id="GO:0000160">
    <property type="term" value="P:phosphorelay signal transduction system"/>
    <property type="evidence" value="ECO:0007669"/>
    <property type="project" value="UniProtKB-KW"/>
</dbReference>
<dbReference type="InterPro" id="IPR001789">
    <property type="entry name" value="Sig_transdc_resp-reg_receiver"/>
</dbReference>
<dbReference type="GO" id="GO:0043565">
    <property type="term" value="F:sequence-specific DNA binding"/>
    <property type="evidence" value="ECO:0007669"/>
    <property type="project" value="InterPro"/>
</dbReference>
<dbReference type="GO" id="GO:0005737">
    <property type="term" value="C:cytoplasm"/>
    <property type="evidence" value="ECO:0007669"/>
    <property type="project" value="UniProtKB-SubCell"/>
</dbReference>
<sequence>MYRVLIIDDEEPLREAIHILGDWKGLGVGEVLEASDGKTGLDMLRREKFDLALVDMKMPELSGSQLLQIAEKEFPELLLIVISGYNDFEYTRQAIRSKVVDYLLKPVNRGDLNSALRKAVDLLEARKRERSEFIAQNITLNMSVPKLKEKMYLSILERSFKNQSNEAFLPLIGADTTGNQFTAGLLRLLNLEQVRKGRFHEDRDLMHFAVTNVINENSGGAFEAFSFVNPKNERELIAVFTMKKGYEEDAAFHSMHQLKKAAATLKELFGILCAGALGATYGDYLELADSYDTAKARLDDIDLLQLKGPVVSGGGTPVQEFRDSPSLTGRMPQIRSILESGNAAHAKSILNEFTQRWQSSARFSLGDADRTLRELLILLGDIAGELEEVPAALRAVKNKGLAALGLSGDYTSFSQFEGLLNGLLDAYAGEISRSLAGNRSGVLENIKAYIDNHYFENIKISMFTDKYFLSREYLMKLFKGKYGCGIHEYVQKVRMDKARDLLADPALKVQDISEMLGYKDKNYFSKAFRNYYDCSPSEFRTGNLEGEK</sequence>
<dbReference type="SMART" id="SM00448">
    <property type="entry name" value="REC"/>
    <property type="match status" value="1"/>
</dbReference>
<evidence type="ECO:0000259" key="10">
    <source>
        <dbReference type="PROSITE" id="PS50110"/>
    </source>
</evidence>
<evidence type="ECO:0000313" key="12">
    <source>
        <dbReference type="Proteomes" id="UP000199050"/>
    </source>
</evidence>
<dbReference type="PROSITE" id="PS50110">
    <property type="entry name" value="RESPONSE_REGULATORY"/>
    <property type="match status" value="1"/>
</dbReference>
<dbReference type="EMBL" id="FNDX01000007">
    <property type="protein sequence ID" value="SDI64927.1"/>
    <property type="molecule type" value="Genomic_DNA"/>
</dbReference>
<dbReference type="InterPro" id="IPR051552">
    <property type="entry name" value="HptR"/>
</dbReference>
<evidence type="ECO:0000256" key="2">
    <source>
        <dbReference type="ARBA" id="ARBA00022490"/>
    </source>
</evidence>
<keyword evidence="5" id="KW-0805">Transcription regulation</keyword>
<dbReference type="PRINTS" id="PR00032">
    <property type="entry name" value="HTHARAC"/>
</dbReference>
<dbReference type="SMART" id="SM00342">
    <property type="entry name" value="HTH_ARAC"/>
    <property type="match status" value="1"/>
</dbReference>
<comment type="subcellular location">
    <subcellularLocation>
        <location evidence="1">Cytoplasm</location>
    </subcellularLocation>
</comment>
<dbReference type="PROSITE" id="PS01124">
    <property type="entry name" value="HTH_ARAC_FAMILY_2"/>
    <property type="match status" value="1"/>
</dbReference>
<reference evidence="12" key="1">
    <citation type="submission" date="2016-10" db="EMBL/GenBank/DDBJ databases">
        <authorList>
            <person name="Varghese N."/>
            <person name="Submissions S."/>
        </authorList>
    </citation>
    <scope>NUCLEOTIDE SEQUENCE [LARGE SCALE GENOMIC DNA]</scope>
    <source>
        <strain evidence="12">CGMCC 1.11012</strain>
    </source>
</reference>
<keyword evidence="7" id="KW-0804">Transcription</keyword>
<dbReference type="PANTHER" id="PTHR42713:SF3">
    <property type="entry name" value="TRANSCRIPTIONAL REGULATORY PROTEIN HPTR"/>
    <property type="match status" value="1"/>
</dbReference>
<dbReference type="InterPro" id="IPR020449">
    <property type="entry name" value="Tscrpt_reg_AraC-type_HTH"/>
</dbReference>
<evidence type="ECO:0000259" key="9">
    <source>
        <dbReference type="PROSITE" id="PS01124"/>
    </source>
</evidence>
<dbReference type="CDD" id="cd17536">
    <property type="entry name" value="REC_YesN-like"/>
    <property type="match status" value="1"/>
</dbReference>
<keyword evidence="2" id="KW-0963">Cytoplasm</keyword>
<feature type="domain" description="Response regulatory" evidence="10">
    <location>
        <begin position="3"/>
        <end position="120"/>
    </location>
</feature>
<keyword evidence="4" id="KW-0902">Two-component regulatory system</keyword>
<dbReference type="Gene3D" id="1.10.10.60">
    <property type="entry name" value="Homeodomain-like"/>
    <property type="match status" value="2"/>
</dbReference>
<dbReference type="InterPro" id="IPR009057">
    <property type="entry name" value="Homeodomain-like_sf"/>
</dbReference>
<dbReference type="PANTHER" id="PTHR42713">
    <property type="entry name" value="HISTIDINE KINASE-RELATED"/>
    <property type="match status" value="1"/>
</dbReference>
<dbReference type="Gene3D" id="3.40.50.2300">
    <property type="match status" value="1"/>
</dbReference>